<dbReference type="SUPFAM" id="SSF53474">
    <property type="entry name" value="alpha/beta-Hydrolases"/>
    <property type="match status" value="1"/>
</dbReference>
<evidence type="ECO:0000256" key="6">
    <source>
        <dbReference type="SAM" id="SignalP"/>
    </source>
</evidence>
<proteinExistence type="inferred from homology"/>
<evidence type="ECO:0000313" key="7">
    <source>
        <dbReference type="EMBL" id="KAK8866437.1"/>
    </source>
</evidence>
<dbReference type="Gene3D" id="1.20.120.980">
    <property type="entry name" value="Serine carboxypeptidase S28, SKS domain"/>
    <property type="match status" value="1"/>
</dbReference>
<reference evidence="7 8" key="1">
    <citation type="submission" date="2024-04" db="EMBL/GenBank/DDBJ databases">
        <title>Tritrichomonas musculus Genome.</title>
        <authorList>
            <person name="Alves-Ferreira E."/>
            <person name="Grigg M."/>
            <person name="Lorenzi H."/>
            <person name="Galac M."/>
        </authorList>
    </citation>
    <scope>NUCLEOTIDE SEQUENCE [LARGE SCALE GENOMIC DNA]</scope>
    <source>
        <strain evidence="7 8">EAF2021</strain>
    </source>
</reference>
<evidence type="ECO:0000256" key="2">
    <source>
        <dbReference type="ARBA" id="ARBA00022670"/>
    </source>
</evidence>
<keyword evidence="8" id="KW-1185">Reference proteome</keyword>
<feature type="chain" id="PRO_5045206715" description="Clan SC, family S28, unassigned serine peptidase" evidence="6">
    <location>
        <begin position="18"/>
        <end position="476"/>
    </location>
</feature>
<gene>
    <name evidence="7" type="ORF">M9Y10_009400</name>
</gene>
<sequence length="476" mass="54769">MISFLILFSSFLRYPRAYKPAYNKEDATYTEIGNITQLTDHTKPDQSDKFTQRYLLYYRYDLYRQSEHKNKTKCVILDIGGETDTTMDVTDFGFLGLVASDIQARVITIEHRMFGESHPFHDTSVEHLQYLTVEQVLGDLKYFKQEYTRLHKDELDDNCRWLITGGSYSGLMSALARRQSMDDDTFYAAISSSGVVLATDNFTDFDTQDAISMGQECAAAARESRIQLMELIENGQYEYVSNLFNMKGLNQEDFYFVVGELFTLALQYNGLAHLCSPLVDASRANRDLVAALAKFAREYFIPRFCGTPDGVLETYDRDRLLKAASRDRNTGARSWLWMTCNEVAYWQVSPGQTGLRPTQLNQQYFRDQCKYVFPNEKDILPDVNAFNKKYGGLNQTSVTRVVYTTSSQDPWTWACITLKEQAGEDCYVHTIKGPEVGHCSDLHAPKSDDPIDLQRTQRYIRQLVKKWMTEEDKSKN</sequence>
<feature type="signal peptide" evidence="6">
    <location>
        <begin position="1"/>
        <end position="17"/>
    </location>
</feature>
<dbReference type="InterPro" id="IPR042269">
    <property type="entry name" value="Ser_carbopepase_S28_SKS"/>
</dbReference>
<dbReference type="Gene3D" id="3.40.50.1820">
    <property type="entry name" value="alpha/beta hydrolase"/>
    <property type="match status" value="1"/>
</dbReference>
<keyword evidence="5" id="KW-0325">Glycoprotein</keyword>
<dbReference type="PANTHER" id="PTHR11010:SF11">
    <property type="entry name" value="THYMUS-SPECIFIC SERINE PROTEASE"/>
    <property type="match status" value="1"/>
</dbReference>
<dbReference type="PANTHER" id="PTHR11010">
    <property type="entry name" value="PROTEASE S28 PRO-X CARBOXYPEPTIDASE-RELATED"/>
    <property type="match status" value="1"/>
</dbReference>
<dbReference type="InterPro" id="IPR029058">
    <property type="entry name" value="AB_hydrolase_fold"/>
</dbReference>
<name>A0ABR2ING2_9EUKA</name>
<protein>
    <recommendedName>
        <fullName evidence="9">Clan SC, family S28, unassigned serine peptidase</fullName>
    </recommendedName>
</protein>
<dbReference type="InterPro" id="IPR008758">
    <property type="entry name" value="Peptidase_S28"/>
</dbReference>
<evidence type="ECO:0008006" key="9">
    <source>
        <dbReference type="Google" id="ProtNLM"/>
    </source>
</evidence>
<dbReference type="EMBL" id="JAPFFF010000015">
    <property type="protein sequence ID" value="KAK8866437.1"/>
    <property type="molecule type" value="Genomic_DNA"/>
</dbReference>
<dbReference type="Proteomes" id="UP001470230">
    <property type="component" value="Unassembled WGS sequence"/>
</dbReference>
<evidence type="ECO:0000256" key="3">
    <source>
        <dbReference type="ARBA" id="ARBA00022729"/>
    </source>
</evidence>
<accession>A0ABR2ING2</accession>
<dbReference type="Pfam" id="PF05577">
    <property type="entry name" value="Peptidase_S28"/>
    <property type="match status" value="1"/>
</dbReference>
<keyword evidence="2" id="KW-0645">Protease</keyword>
<evidence type="ECO:0000256" key="1">
    <source>
        <dbReference type="ARBA" id="ARBA00011079"/>
    </source>
</evidence>
<evidence type="ECO:0000313" key="8">
    <source>
        <dbReference type="Proteomes" id="UP001470230"/>
    </source>
</evidence>
<keyword evidence="3 6" id="KW-0732">Signal</keyword>
<organism evidence="7 8">
    <name type="scientific">Tritrichomonas musculus</name>
    <dbReference type="NCBI Taxonomy" id="1915356"/>
    <lineage>
        <taxon>Eukaryota</taxon>
        <taxon>Metamonada</taxon>
        <taxon>Parabasalia</taxon>
        <taxon>Tritrichomonadida</taxon>
        <taxon>Tritrichomonadidae</taxon>
        <taxon>Tritrichomonas</taxon>
    </lineage>
</organism>
<comment type="similarity">
    <text evidence="1">Belongs to the peptidase S28 family.</text>
</comment>
<keyword evidence="4" id="KW-0378">Hydrolase</keyword>
<comment type="caution">
    <text evidence="7">The sequence shown here is derived from an EMBL/GenBank/DDBJ whole genome shotgun (WGS) entry which is preliminary data.</text>
</comment>
<evidence type="ECO:0000256" key="4">
    <source>
        <dbReference type="ARBA" id="ARBA00022801"/>
    </source>
</evidence>
<evidence type="ECO:0000256" key="5">
    <source>
        <dbReference type="ARBA" id="ARBA00023180"/>
    </source>
</evidence>